<dbReference type="PANTHER" id="PTHR13137">
    <property type="entry name" value="DC11 ACN9 HOMOLOG"/>
    <property type="match status" value="1"/>
</dbReference>
<protein>
    <recommendedName>
        <fullName evidence="6">Succinate dehydrogenase assembly factor 3</fullName>
        <shortName evidence="6">SDH assembly factor 3</shortName>
        <shortName evidence="6">SDHAF3</shortName>
    </recommendedName>
</protein>
<evidence type="ECO:0000313" key="7">
    <source>
        <dbReference type="EMBL" id="KAG8443103.1"/>
    </source>
</evidence>
<dbReference type="EMBL" id="JAACNH010000005">
    <property type="protein sequence ID" value="KAG8443104.1"/>
    <property type="molecule type" value="Genomic_DNA"/>
</dbReference>
<dbReference type="PANTHER" id="PTHR13137:SF6">
    <property type="entry name" value="SUCCINATE DEHYDROGENASE ASSEMBLY FACTOR 3, MITOCHONDRIAL"/>
    <property type="match status" value="1"/>
</dbReference>
<name>A0A8T2JHQ6_9PIPI</name>
<accession>A0A8T2JHQ6</accession>
<comment type="function">
    <text evidence="6">Plays an essential role in the assembly of succinate dehydrogenase (SDH), an enzyme complex (also referred to as respiratory complex II) that is a component of both the tricarboxylic acid (TCA) cycle and the mitochondrial electron transport chain, and which couples the oxidation of succinate to fumarate with the reduction of ubiquinone (coenzyme Q) to ubiquinol. Promotes maturation of the iron-sulfur protein subunit of the SDH catalytic dimer, protecting it from the deleterious effects of oxidants. May act together with SDHAF1.</text>
</comment>
<keyword evidence="8" id="KW-1185">Reference proteome</keyword>
<dbReference type="AlphaFoldDB" id="A0A8T2JHQ6"/>
<keyword evidence="5 6" id="KW-0143">Chaperone</keyword>
<evidence type="ECO:0000256" key="5">
    <source>
        <dbReference type="ARBA" id="ARBA00023186"/>
    </source>
</evidence>
<evidence type="ECO:0000256" key="3">
    <source>
        <dbReference type="ARBA" id="ARBA00022946"/>
    </source>
</evidence>
<proteinExistence type="inferred from homology"/>
<dbReference type="Proteomes" id="UP000812440">
    <property type="component" value="Chromosome 6"/>
</dbReference>
<evidence type="ECO:0000256" key="1">
    <source>
        <dbReference type="ARBA" id="ARBA00004305"/>
    </source>
</evidence>
<organism evidence="7 8">
    <name type="scientific">Hymenochirus boettgeri</name>
    <name type="common">Congo dwarf clawed frog</name>
    <dbReference type="NCBI Taxonomy" id="247094"/>
    <lineage>
        <taxon>Eukaryota</taxon>
        <taxon>Metazoa</taxon>
        <taxon>Chordata</taxon>
        <taxon>Craniata</taxon>
        <taxon>Vertebrata</taxon>
        <taxon>Euteleostomi</taxon>
        <taxon>Amphibia</taxon>
        <taxon>Batrachia</taxon>
        <taxon>Anura</taxon>
        <taxon>Pipoidea</taxon>
        <taxon>Pipidae</taxon>
        <taxon>Pipinae</taxon>
        <taxon>Hymenochirus</taxon>
    </lineage>
</organism>
<reference evidence="7" key="1">
    <citation type="thesis" date="2020" institute="ProQuest LLC" country="789 East Eisenhower Parkway, Ann Arbor, MI, USA">
        <title>Comparative Genomics and Chromosome Evolution.</title>
        <authorList>
            <person name="Mudd A.B."/>
        </authorList>
    </citation>
    <scope>NUCLEOTIDE SEQUENCE</scope>
    <source>
        <strain evidence="7">Female2</strain>
        <tissue evidence="7">Blood</tissue>
    </source>
</reference>
<dbReference type="InterPro" id="IPR008381">
    <property type="entry name" value="SDHAF3/Sdh7"/>
</dbReference>
<comment type="subcellular location">
    <subcellularLocation>
        <location evidence="1 6">Mitochondrion matrix</location>
    </subcellularLocation>
</comment>
<comment type="subunit">
    <text evidence="6">Interacts with the iron-sulfur protein subunit within the SDH catalytic dimer.</text>
</comment>
<dbReference type="EMBL" id="JAACNH010000005">
    <property type="protein sequence ID" value="KAG8443103.1"/>
    <property type="molecule type" value="Genomic_DNA"/>
</dbReference>
<keyword evidence="4 6" id="KW-0496">Mitochondrion</keyword>
<dbReference type="EMBL" id="JAACNH010000005">
    <property type="protein sequence ID" value="KAG8443102.1"/>
    <property type="molecule type" value="Genomic_DNA"/>
</dbReference>
<dbReference type="CDD" id="cd20270">
    <property type="entry name" value="Complex1_LYR_SDHAF3_LYRM10"/>
    <property type="match status" value="1"/>
</dbReference>
<sequence>MAGLTTHVSQVRSLYKRILILHRMLPLHLKALGDQYVKDEFRRHKNVSSQEAKLFMAEWETYASVLWKQVKMTVQSPEERGIFGSPLSEEKLNLLREEQIGQLHELMQEATKPKNQFDIDDNGQRRFPQ</sequence>
<dbReference type="GO" id="GO:0005759">
    <property type="term" value="C:mitochondrial matrix"/>
    <property type="evidence" value="ECO:0007669"/>
    <property type="project" value="UniProtKB-SubCell"/>
</dbReference>
<dbReference type="GO" id="GO:0034553">
    <property type="term" value="P:mitochondrial respiratory chain complex II assembly"/>
    <property type="evidence" value="ECO:0007669"/>
    <property type="project" value="UniProtKB-UniRule"/>
</dbReference>
<keyword evidence="3" id="KW-0809">Transit peptide</keyword>
<evidence type="ECO:0000256" key="6">
    <source>
        <dbReference type="RuleBase" id="RU368039"/>
    </source>
</evidence>
<dbReference type="GO" id="GO:0006105">
    <property type="term" value="P:succinate metabolic process"/>
    <property type="evidence" value="ECO:0007669"/>
    <property type="project" value="TreeGrafter"/>
</dbReference>
<dbReference type="GO" id="GO:0005758">
    <property type="term" value="C:mitochondrial intermembrane space"/>
    <property type="evidence" value="ECO:0007669"/>
    <property type="project" value="TreeGrafter"/>
</dbReference>
<comment type="similarity">
    <text evidence="2 6">Belongs to the complex I LYR family. SDHAF3 subfamily.</text>
</comment>
<evidence type="ECO:0000256" key="4">
    <source>
        <dbReference type="ARBA" id="ARBA00023128"/>
    </source>
</evidence>
<evidence type="ECO:0000256" key="2">
    <source>
        <dbReference type="ARBA" id="ARBA00006020"/>
    </source>
</evidence>
<evidence type="ECO:0000313" key="8">
    <source>
        <dbReference type="Proteomes" id="UP000812440"/>
    </source>
</evidence>
<dbReference type="Pfam" id="PF13233">
    <property type="entry name" value="Complex1_LYR_2"/>
    <property type="match status" value="1"/>
</dbReference>
<comment type="caution">
    <text evidence="7">The sequence shown here is derived from an EMBL/GenBank/DDBJ whole genome shotgun (WGS) entry which is preliminary data.</text>
</comment>
<gene>
    <name evidence="7" type="ORF">GDO86_011789</name>
</gene>
<dbReference type="OrthoDB" id="278329at2759"/>